<sequence length="127" mass="13617">MTKEIVYTDQAPAPIGPYSQAVRVSGASTAGMLFISGQVAIELAPLGDIQAETQKVMENIGAILRAAGLDYTNIVKSSIFVKDMNNFAAINEVYGRFFASEPPARETVEVARLPKDVNVEISVIAVQ</sequence>
<dbReference type="PANTHER" id="PTHR11803">
    <property type="entry name" value="2-IMINOBUTANOATE/2-IMINOPROPANOATE DEAMINASE RIDA"/>
    <property type="match status" value="1"/>
</dbReference>
<dbReference type="EMBL" id="JBHULN010000006">
    <property type="protein sequence ID" value="MFD2571341.1"/>
    <property type="molecule type" value="Genomic_DNA"/>
</dbReference>
<keyword evidence="3" id="KW-1185">Reference proteome</keyword>
<dbReference type="Pfam" id="PF01042">
    <property type="entry name" value="Ribonuc_L-PSP"/>
    <property type="match status" value="1"/>
</dbReference>
<dbReference type="InterPro" id="IPR035959">
    <property type="entry name" value="RutC-like_sf"/>
</dbReference>
<dbReference type="RefSeq" id="WP_381522787.1">
    <property type="nucleotide sequence ID" value="NZ_JBHULN010000006.1"/>
</dbReference>
<dbReference type="GO" id="GO:0016787">
    <property type="term" value="F:hydrolase activity"/>
    <property type="evidence" value="ECO:0007669"/>
    <property type="project" value="UniProtKB-KW"/>
</dbReference>
<evidence type="ECO:0000313" key="3">
    <source>
        <dbReference type="Proteomes" id="UP001597469"/>
    </source>
</evidence>
<dbReference type="NCBIfam" id="TIGR00004">
    <property type="entry name" value="Rid family detoxifying hydrolase"/>
    <property type="match status" value="1"/>
</dbReference>
<comment type="similarity">
    <text evidence="1">Belongs to the RutC family.</text>
</comment>
<comment type="caution">
    <text evidence="2">The sequence shown here is derived from an EMBL/GenBank/DDBJ whole genome shotgun (WGS) entry which is preliminary data.</text>
</comment>
<organism evidence="2 3">
    <name type="scientific">Spirosoma soli</name>
    <dbReference type="NCBI Taxonomy" id="1770529"/>
    <lineage>
        <taxon>Bacteria</taxon>
        <taxon>Pseudomonadati</taxon>
        <taxon>Bacteroidota</taxon>
        <taxon>Cytophagia</taxon>
        <taxon>Cytophagales</taxon>
        <taxon>Cytophagaceae</taxon>
        <taxon>Spirosoma</taxon>
    </lineage>
</organism>
<dbReference type="InterPro" id="IPR006056">
    <property type="entry name" value="RidA"/>
</dbReference>
<dbReference type="InterPro" id="IPR006175">
    <property type="entry name" value="YjgF/YER057c/UK114"/>
</dbReference>
<accession>A0ABW5M5E2</accession>
<dbReference type="CDD" id="cd00448">
    <property type="entry name" value="YjgF_YER057c_UK114_family"/>
    <property type="match status" value="1"/>
</dbReference>
<reference evidence="3" key="1">
    <citation type="journal article" date="2019" name="Int. J. Syst. Evol. Microbiol.">
        <title>The Global Catalogue of Microorganisms (GCM) 10K type strain sequencing project: providing services to taxonomists for standard genome sequencing and annotation.</title>
        <authorList>
            <consortium name="The Broad Institute Genomics Platform"/>
            <consortium name="The Broad Institute Genome Sequencing Center for Infectious Disease"/>
            <person name="Wu L."/>
            <person name="Ma J."/>
        </authorList>
    </citation>
    <scope>NUCLEOTIDE SEQUENCE [LARGE SCALE GENOMIC DNA]</scope>
    <source>
        <strain evidence="3">KCTC 42805</strain>
    </source>
</reference>
<evidence type="ECO:0000256" key="1">
    <source>
        <dbReference type="ARBA" id="ARBA00010552"/>
    </source>
</evidence>
<evidence type="ECO:0000313" key="2">
    <source>
        <dbReference type="EMBL" id="MFD2571341.1"/>
    </source>
</evidence>
<keyword evidence="2" id="KW-0378">Hydrolase</keyword>
<protein>
    <submittedName>
        <fullName evidence="2">Rid family detoxifying hydrolase</fullName>
    </submittedName>
</protein>
<gene>
    <name evidence="2" type="ORF">ACFSUS_11900</name>
</gene>
<dbReference type="Proteomes" id="UP001597469">
    <property type="component" value="Unassembled WGS sequence"/>
</dbReference>
<proteinExistence type="inferred from homology"/>
<dbReference type="Gene3D" id="3.30.1330.40">
    <property type="entry name" value="RutC-like"/>
    <property type="match status" value="1"/>
</dbReference>
<dbReference type="PANTHER" id="PTHR11803:SF39">
    <property type="entry name" value="2-IMINOBUTANOATE_2-IMINOPROPANOATE DEAMINASE"/>
    <property type="match status" value="1"/>
</dbReference>
<dbReference type="SUPFAM" id="SSF55298">
    <property type="entry name" value="YjgF-like"/>
    <property type="match status" value="1"/>
</dbReference>
<name>A0ABW5M5E2_9BACT</name>